<comment type="caution">
    <text evidence="7">The sequence shown here is derived from an EMBL/GenBank/DDBJ whole genome shotgun (WGS) entry which is preliminary data.</text>
</comment>
<evidence type="ECO:0008006" key="9">
    <source>
        <dbReference type="Google" id="ProtNLM"/>
    </source>
</evidence>
<dbReference type="GO" id="GO:0070008">
    <property type="term" value="F:serine-type exopeptidase activity"/>
    <property type="evidence" value="ECO:0007669"/>
    <property type="project" value="InterPro"/>
</dbReference>
<dbReference type="Gene3D" id="1.20.120.980">
    <property type="entry name" value="Serine carboxypeptidase S28, SKS domain"/>
    <property type="match status" value="1"/>
</dbReference>
<name>A0AAN9Z5F8_9ORTH</name>
<sequence>MKKFSKCLCFWSCWTTLLLAIVTVSAQDVHSKLRLLPPQASPGIRTPKRRWFSQVKDHFSGDNKTIWHQKFFYSDDFFKPGGPVFLYVGGEFELSSSFLSGGHIIEMAAENNAFLLGLEHRYYGESFPTAIKNIPKSLALLNVDQALADLAYFVENVAELEEFRLLSGARWIAIGCSYPGMLAAWLRAKYPHLVYAAVASSAPVLAKTEFPEYEDVVARVLRDSKPGCLESIQKASHAVREFQASDNSTYLDELFPDVLNDVLKEVNDMISTIVQINILRTLRPVELACSIMTNDELGSPLERYSTLWKRFKRRYFDESLNDLVYIAWRYQTCTEFGYNIVTSSISKYPYHVKKLDKWISDECSIFGPGFDSKRVEQGVAAINAQYGGKQPNVSRVVYTNGADDPWSALGITSEVPGEDNHVIVIAGEPHCVDFLPSSGRDSPALRAARRRIRSLVKKWATQRGGDNLTTKKPTKIRTKEGSIVFTAIDEATKLDPIF</sequence>
<feature type="chain" id="PRO_5042886233" description="Serine protease K12H4.7" evidence="6">
    <location>
        <begin position="27"/>
        <end position="498"/>
    </location>
</feature>
<dbReference type="InterPro" id="IPR042269">
    <property type="entry name" value="Ser_carbopepase_S28_SKS"/>
</dbReference>
<keyword evidence="2" id="KW-0645">Protease</keyword>
<keyword evidence="8" id="KW-1185">Reference proteome</keyword>
<protein>
    <recommendedName>
        <fullName evidence="9">Serine protease K12H4.7</fullName>
    </recommendedName>
</protein>
<feature type="signal peptide" evidence="6">
    <location>
        <begin position="1"/>
        <end position="26"/>
    </location>
</feature>
<dbReference type="InterPro" id="IPR008758">
    <property type="entry name" value="Peptidase_S28"/>
</dbReference>
<dbReference type="EMBL" id="JAZDUA010000086">
    <property type="protein sequence ID" value="KAK7868813.1"/>
    <property type="molecule type" value="Genomic_DNA"/>
</dbReference>
<dbReference type="PANTHER" id="PTHR11010">
    <property type="entry name" value="PROTEASE S28 PRO-X CARBOXYPEPTIDASE-RELATED"/>
    <property type="match status" value="1"/>
</dbReference>
<accession>A0AAN9Z5F8</accession>
<evidence type="ECO:0000313" key="8">
    <source>
        <dbReference type="Proteomes" id="UP001378592"/>
    </source>
</evidence>
<dbReference type="Pfam" id="PF05577">
    <property type="entry name" value="Peptidase_S28"/>
    <property type="match status" value="1"/>
</dbReference>
<dbReference type="AlphaFoldDB" id="A0AAN9Z5F8"/>
<proteinExistence type="inferred from homology"/>
<evidence type="ECO:0000256" key="5">
    <source>
        <dbReference type="ARBA" id="ARBA00023180"/>
    </source>
</evidence>
<evidence type="ECO:0000256" key="6">
    <source>
        <dbReference type="SAM" id="SignalP"/>
    </source>
</evidence>
<dbReference type="Gene3D" id="3.40.50.1820">
    <property type="entry name" value="alpha/beta hydrolase"/>
    <property type="match status" value="1"/>
</dbReference>
<dbReference type="GO" id="GO:0008239">
    <property type="term" value="F:dipeptidyl-peptidase activity"/>
    <property type="evidence" value="ECO:0007669"/>
    <property type="project" value="TreeGrafter"/>
</dbReference>
<evidence type="ECO:0000256" key="2">
    <source>
        <dbReference type="ARBA" id="ARBA00022670"/>
    </source>
</evidence>
<organism evidence="7 8">
    <name type="scientific">Gryllus longicercus</name>
    <dbReference type="NCBI Taxonomy" id="2509291"/>
    <lineage>
        <taxon>Eukaryota</taxon>
        <taxon>Metazoa</taxon>
        <taxon>Ecdysozoa</taxon>
        <taxon>Arthropoda</taxon>
        <taxon>Hexapoda</taxon>
        <taxon>Insecta</taxon>
        <taxon>Pterygota</taxon>
        <taxon>Neoptera</taxon>
        <taxon>Polyneoptera</taxon>
        <taxon>Orthoptera</taxon>
        <taxon>Ensifera</taxon>
        <taxon>Gryllidea</taxon>
        <taxon>Grylloidea</taxon>
        <taxon>Gryllidae</taxon>
        <taxon>Gryllinae</taxon>
        <taxon>Gryllus</taxon>
    </lineage>
</organism>
<dbReference type="PANTHER" id="PTHR11010:SF38">
    <property type="entry name" value="LYSOSOMAL PRO-X CARBOXYPEPTIDASE"/>
    <property type="match status" value="1"/>
</dbReference>
<dbReference type="Proteomes" id="UP001378592">
    <property type="component" value="Unassembled WGS sequence"/>
</dbReference>
<keyword evidence="5" id="KW-0325">Glycoprotein</keyword>
<comment type="similarity">
    <text evidence="1">Belongs to the peptidase S28 family.</text>
</comment>
<evidence type="ECO:0000256" key="1">
    <source>
        <dbReference type="ARBA" id="ARBA00011079"/>
    </source>
</evidence>
<dbReference type="SUPFAM" id="SSF53474">
    <property type="entry name" value="alpha/beta-Hydrolases"/>
    <property type="match status" value="1"/>
</dbReference>
<dbReference type="InterPro" id="IPR029058">
    <property type="entry name" value="AB_hydrolase_fold"/>
</dbReference>
<evidence type="ECO:0000256" key="4">
    <source>
        <dbReference type="ARBA" id="ARBA00022801"/>
    </source>
</evidence>
<dbReference type="GO" id="GO:0006508">
    <property type="term" value="P:proteolysis"/>
    <property type="evidence" value="ECO:0007669"/>
    <property type="project" value="UniProtKB-KW"/>
</dbReference>
<reference evidence="7 8" key="1">
    <citation type="submission" date="2024-03" db="EMBL/GenBank/DDBJ databases">
        <title>The genome assembly and annotation of the cricket Gryllus longicercus Weissman &amp; Gray.</title>
        <authorList>
            <person name="Szrajer S."/>
            <person name="Gray D."/>
            <person name="Ylla G."/>
        </authorList>
    </citation>
    <scope>NUCLEOTIDE SEQUENCE [LARGE SCALE GENOMIC DNA]</scope>
    <source>
        <strain evidence="7">DAG 2021-001</strain>
        <tissue evidence="7">Whole body minus gut</tissue>
    </source>
</reference>
<evidence type="ECO:0000313" key="7">
    <source>
        <dbReference type="EMBL" id="KAK7868813.1"/>
    </source>
</evidence>
<gene>
    <name evidence="7" type="ORF">R5R35_003650</name>
</gene>
<evidence type="ECO:0000256" key="3">
    <source>
        <dbReference type="ARBA" id="ARBA00022729"/>
    </source>
</evidence>
<keyword evidence="4" id="KW-0378">Hydrolase</keyword>
<keyword evidence="3 6" id="KW-0732">Signal</keyword>